<dbReference type="PANTHER" id="PTHR24104">
    <property type="entry name" value="E3 UBIQUITIN-PROTEIN LIGASE NHLRC1-RELATED"/>
    <property type="match status" value="1"/>
</dbReference>
<sequence length="664" mass="68117">MTVRQFIQLSAILLIVSAASQCAKGPTAVDSRVKTKLSLRLAGGAPISSPNTDEYNPHLLLGADNFLYLVFGSNRACNPEATCTAGLHYIFISRSITAFDGVNLPFFNSPVALRDGVNAGPGTAQQAKFAATINGSQVTVCVKSGANLECSTSLNATTGEVTIANIANSAHVTSTPIGVEAAGQKLIVLDGSNNAFEIGTSSGATALPGLNNASSAVGVREANSGYTDAYFVMGQFGTTASTKDAIVGPVVNLELALASSGLQLTTINSFFSSSAEGDLVLFSANDGLSDDMYVVTSHTAEQLWNTTGFFGPGVGGGPPPGTGEIDTMASIVYGQPNMTTANAGSTTQTTFSSPCDVSNDGTGLYVADQNNQRVMYFPGISTTASRVYGQANYMATATGLSDTTFAGNVCGVYTDMTGVFVTDLGGHRILFFAGTSTTATRVYGQGGLFTSGTATTTADGLSNPQGVASDATGVYIVDNGNHRVLFYSGTSTTATRVYGQVNATTAGGPNAGGFSASSLNAPRGIHADGTGVYVADVSNHRVLYYPGTSTVATRVYGQVDLTTNGGVNRGGAAGANTLNNPWFVKSDPYGVYISDSGNNRVLFYPGTSTTATQVFGQPNMTDSASNNGGVSATSLSSPLGLHVAPDGLYVADNGNQRVLFYPRL</sequence>
<dbReference type="Proteomes" id="UP000006048">
    <property type="component" value="Chromosome"/>
</dbReference>
<feature type="chain" id="PRO_5003685914" evidence="1">
    <location>
        <begin position="24"/>
        <end position="664"/>
    </location>
</feature>
<dbReference type="CDD" id="cd05819">
    <property type="entry name" value="NHL"/>
    <property type="match status" value="1"/>
</dbReference>
<evidence type="ECO:0000313" key="3">
    <source>
        <dbReference type="Proteomes" id="UP000006048"/>
    </source>
</evidence>
<proteinExistence type="predicted"/>
<dbReference type="STRING" id="869212.Turpa_1879"/>
<protein>
    <submittedName>
        <fullName evidence="2">NHL repeat containing protein</fullName>
    </submittedName>
</protein>
<organism evidence="2 3">
    <name type="scientific">Turneriella parva (strain ATCC BAA-1111 / DSM 21527 / NCTC 11395 / H)</name>
    <name type="common">Leptospira parva</name>
    <dbReference type="NCBI Taxonomy" id="869212"/>
    <lineage>
        <taxon>Bacteria</taxon>
        <taxon>Pseudomonadati</taxon>
        <taxon>Spirochaetota</taxon>
        <taxon>Spirochaetia</taxon>
        <taxon>Leptospirales</taxon>
        <taxon>Leptospiraceae</taxon>
        <taxon>Turneriella</taxon>
    </lineage>
</organism>
<gene>
    <name evidence="2" type="ordered locus">Turpa_1879</name>
</gene>
<dbReference type="OrthoDB" id="317057at2"/>
<reference evidence="2 3" key="1">
    <citation type="submission" date="2012-06" db="EMBL/GenBank/DDBJ databases">
        <title>The complete chromosome of genome of Turneriella parva DSM 21527.</title>
        <authorList>
            <consortium name="US DOE Joint Genome Institute (JGI-PGF)"/>
            <person name="Lucas S."/>
            <person name="Han J."/>
            <person name="Lapidus A."/>
            <person name="Bruce D."/>
            <person name="Goodwin L."/>
            <person name="Pitluck S."/>
            <person name="Peters L."/>
            <person name="Kyrpides N."/>
            <person name="Mavromatis K."/>
            <person name="Ivanova N."/>
            <person name="Mikhailova N."/>
            <person name="Chertkov O."/>
            <person name="Detter J.C."/>
            <person name="Tapia R."/>
            <person name="Han C."/>
            <person name="Land M."/>
            <person name="Hauser L."/>
            <person name="Markowitz V."/>
            <person name="Cheng J.-F."/>
            <person name="Hugenholtz P."/>
            <person name="Woyke T."/>
            <person name="Wu D."/>
            <person name="Gronow S."/>
            <person name="Wellnitz S."/>
            <person name="Brambilla E."/>
            <person name="Klenk H.-P."/>
            <person name="Eisen J.A."/>
        </authorList>
    </citation>
    <scope>NUCLEOTIDE SEQUENCE [LARGE SCALE GENOMIC DNA]</scope>
    <source>
        <strain evidence="3">ATCC BAA-1111 / DSM 21527 / NCTC 11395 / H</strain>
    </source>
</reference>
<feature type="signal peptide" evidence="1">
    <location>
        <begin position="1"/>
        <end position="23"/>
    </location>
</feature>
<dbReference type="Gene3D" id="2.120.10.30">
    <property type="entry name" value="TolB, C-terminal domain"/>
    <property type="match status" value="1"/>
</dbReference>
<evidence type="ECO:0000256" key="1">
    <source>
        <dbReference type="SAM" id="SignalP"/>
    </source>
</evidence>
<evidence type="ECO:0000313" key="2">
    <source>
        <dbReference type="EMBL" id="AFM12526.1"/>
    </source>
</evidence>
<keyword evidence="1" id="KW-0732">Signal</keyword>
<name>I4B5G9_TURPD</name>
<dbReference type="SUPFAM" id="SSF63825">
    <property type="entry name" value="YWTD domain"/>
    <property type="match status" value="1"/>
</dbReference>
<dbReference type="HOGENOM" id="CLU_413273_0_0_12"/>
<dbReference type="AlphaFoldDB" id="I4B5G9"/>
<keyword evidence="3" id="KW-1185">Reference proteome</keyword>
<dbReference type="EMBL" id="CP002959">
    <property type="protein sequence ID" value="AFM12526.1"/>
    <property type="molecule type" value="Genomic_DNA"/>
</dbReference>
<dbReference type="InterPro" id="IPR050952">
    <property type="entry name" value="TRIM-NHL_E3_ligases"/>
</dbReference>
<dbReference type="InterPro" id="IPR011042">
    <property type="entry name" value="6-blade_b-propeller_TolB-like"/>
</dbReference>
<accession>I4B5G9</accession>
<dbReference type="KEGG" id="tpx:Turpa_1879"/>
<dbReference type="Gene3D" id="2.40.10.500">
    <property type="match status" value="2"/>
</dbReference>
<dbReference type="RefSeq" id="WP_014803035.1">
    <property type="nucleotide sequence ID" value="NC_018020.1"/>
</dbReference>